<dbReference type="PANTHER" id="PTHR43047:SF72">
    <property type="entry name" value="OSMOSENSING HISTIDINE PROTEIN KINASE SLN1"/>
    <property type="match status" value="1"/>
</dbReference>
<keyword evidence="9" id="KW-0902">Two-component regulatory system</keyword>
<evidence type="ECO:0000313" key="19">
    <source>
        <dbReference type="EMBL" id="KAA5540921.1"/>
    </source>
</evidence>
<dbReference type="SMART" id="SM00388">
    <property type="entry name" value="HisKA"/>
    <property type="match status" value="1"/>
</dbReference>
<keyword evidence="6" id="KW-0547">Nucleotide-binding</keyword>
<dbReference type="InterPro" id="IPR004358">
    <property type="entry name" value="Sig_transdc_His_kin-like_C"/>
</dbReference>
<organism evidence="19 20">
    <name type="scientific">Roseiconus nitratireducens</name>
    <dbReference type="NCBI Taxonomy" id="2605748"/>
    <lineage>
        <taxon>Bacteria</taxon>
        <taxon>Pseudomonadati</taxon>
        <taxon>Planctomycetota</taxon>
        <taxon>Planctomycetia</taxon>
        <taxon>Pirellulales</taxon>
        <taxon>Pirellulaceae</taxon>
        <taxon>Roseiconus</taxon>
    </lineage>
</organism>
<dbReference type="CDD" id="cd00130">
    <property type="entry name" value="PAS"/>
    <property type="match status" value="2"/>
</dbReference>
<dbReference type="GO" id="GO:0005886">
    <property type="term" value="C:plasma membrane"/>
    <property type="evidence" value="ECO:0007669"/>
    <property type="project" value="TreeGrafter"/>
</dbReference>
<dbReference type="Gene3D" id="3.30.450.40">
    <property type="match status" value="1"/>
</dbReference>
<dbReference type="CDD" id="cd17546">
    <property type="entry name" value="REC_hyHK_CKI1_RcsC-like"/>
    <property type="match status" value="1"/>
</dbReference>
<feature type="domain" description="PAS" evidence="17">
    <location>
        <begin position="442"/>
        <end position="512"/>
    </location>
</feature>
<dbReference type="InterPro" id="IPR003018">
    <property type="entry name" value="GAF"/>
</dbReference>
<name>A0A5M6D0B9_9BACT</name>
<feature type="compositionally biased region" description="Polar residues" evidence="14">
    <location>
        <begin position="243"/>
        <end position="261"/>
    </location>
</feature>
<evidence type="ECO:0000256" key="6">
    <source>
        <dbReference type="ARBA" id="ARBA00022741"/>
    </source>
</evidence>
<dbReference type="NCBIfam" id="TIGR00229">
    <property type="entry name" value="sensory_box"/>
    <property type="match status" value="2"/>
</dbReference>
<dbReference type="InterPro" id="IPR005467">
    <property type="entry name" value="His_kinase_dom"/>
</dbReference>
<evidence type="ECO:0000256" key="4">
    <source>
        <dbReference type="ARBA" id="ARBA00022553"/>
    </source>
</evidence>
<dbReference type="Pfam" id="PF02518">
    <property type="entry name" value="HATPase_c"/>
    <property type="match status" value="1"/>
</dbReference>
<keyword evidence="20" id="KW-1185">Reference proteome</keyword>
<dbReference type="InterPro" id="IPR029016">
    <property type="entry name" value="GAF-like_dom_sf"/>
</dbReference>
<evidence type="ECO:0000256" key="13">
    <source>
        <dbReference type="SAM" id="Coils"/>
    </source>
</evidence>
<dbReference type="FunFam" id="3.30.565.10:FF:000010">
    <property type="entry name" value="Sensor histidine kinase RcsC"/>
    <property type="match status" value="1"/>
</dbReference>
<evidence type="ECO:0000259" key="18">
    <source>
        <dbReference type="PROSITE" id="PS50113"/>
    </source>
</evidence>
<dbReference type="SMART" id="SM00086">
    <property type="entry name" value="PAC"/>
    <property type="match status" value="2"/>
</dbReference>
<dbReference type="InterPro" id="IPR000700">
    <property type="entry name" value="PAS-assoc_C"/>
</dbReference>
<protein>
    <recommendedName>
        <fullName evidence="3">histidine kinase</fullName>
        <ecNumber evidence="3">2.7.13.3</ecNumber>
    </recommendedName>
</protein>
<dbReference type="InterPro" id="IPR013655">
    <property type="entry name" value="PAS_fold_3"/>
</dbReference>
<dbReference type="SMART" id="SM00387">
    <property type="entry name" value="HATPase_c"/>
    <property type="match status" value="1"/>
</dbReference>
<keyword evidence="11" id="KW-0131">Cell cycle</keyword>
<dbReference type="GO" id="GO:0009927">
    <property type="term" value="F:histidine phosphotransfer kinase activity"/>
    <property type="evidence" value="ECO:0007669"/>
    <property type="project" value="TreeGrafter"/>
</dbReference>
<evidence type="ECO:0000256" key="2">
    <source>
        <dbReference type="ARBA" id="ARBA00004370"/>
    </source>
</evidence>
<dbReference type="InterPro" id="IPR001789">
    <property type="entry name" value="Sig_transdc_resp-reg_receiver"/>
</dbReference>
<dbReference type="GO" id="GO:0000155">
    <property type="term" value="F:phosphorelay sensor kinase activity"/>
    <property type="evidence" value="ECO:0007669"/>
    <property type="project" value="InterPro"/>
</dbReference>
<dbReference type="PROSITE" id="PS50112">
    <property type="entry name" value="PAS"/>
    <property type="match status" value="1"/>
</dbReference>
<dbReference type="SUPFAM" id="SSF47384">
    <property type="entry name" value="Homodimeric domain of signal transducing histidine kinase"/>
    <property type="match status" value="1"/>
</dbReference>
<dbReference type="EC" id="2.7.13.3" evidence="3"/>
<evidence type="ECO:0000256" key="7">
    <source>
        <dbReference type="ARBA" id="ARBA00022777"/>
    </source>
</evidence>
<dbReference type="SMART" id="SM00091">
    <property type="entry name" value="PAS"/>
    <property type="match status" value="2"/>
</dbReference>
<dbReference type="Pfam" id="PF13185">
    <property type="entry name" value="GAF_2"/>
    <property type="match status" value="1"/>
</dbReference>
<dbReference type="InterPro" id="IPR036890">
    <property type="entry name" value="HATPase_C_sf"/>
</dbReference>
<dbReference type="SUPFAM" id="SSF52172">
    <property type="entry name" value="CheY-like"/>
    <property type="match status" value="1"/>
</dbReference>
<dbReference type="Pfam" id="PF08447">
    <property type="entry name" value="PAS_3"/>
    <property type="match status" value="2"/>
</dbReference>
<dbReference type="Pfam" id="PF00512">
    <property type="entry name" value="HisKA"/>
    <property type="match status" value="1"/>
</dbReference>
<dbReference type="InterPro" id="IPR003661">
    <property type="entry name" value="HisK_dim/P_dom"/>
</dbReference>
<evidence type="ECO:0000256" key="12">
    <source>
        <dbReference type="PROSITE-ProRule" id="PRU00169"/>
    </source>
</evidence>
<evidence type="ECO:0000256" key="10">
    <source>
        <dbReference type="ARBA" id="ARBA00023136"/>
    </source>
</evidence>
<dbReference type="CDD" id="cd00082">
    <property type="entry name" value="HisKA"/>
    <property type="match status" value="1"/>
</dbReference>
<keyword evidence="4 12" id="KW-0597">Phosphoprotein</keyword>
<comment type="catalytic activity">
    <reaction evidence="1">
        <text>ATP + protein L-histidine = ADP + protein N-phospho-L-histidine.</text>
        <dbReference type="EC" id="2.7.13.3"/>
    </reaction>
</comment>
<evidence type="ECO:0000256" key="14">
    <source>
        <dbReference type="SAM" id="MobiDB-lite"/>
    </source>
</evidence>
<dbReference type="InterPro" id="IPR011006">
    <property type="entry name" value="CheY-like_superfamily"/>
</dbReference>
<dbReference type="InterPro" id="IPR001610">
    <property type="entry name" value="PAC"/>
</dbReference>
<evidence type="ECO:0000256" key="11">
    <source>
        <dbReference type="ARBA" id="ARBA00023306"/>
    </source>
</evidence>
<dbReference type="InterPro" id="IPR035965">
    <property type="entry name" value="PAS-like_dom_sf"/>
</dbReference>
<dbReference type="PROSITE" id="PS50109">
    <property type="entry name" value="HIS_KIN"/>
    <property type="match status" value="1"/>
</dbReference>
<reference evidence="19 20" key="1">
    <citation type="submission" date="2019-08" db="EMBL/GenBank/DDBJ databases">
        <authorList>
            <person name="Dhanesh K."/>
            <person name="Kumar G."/>
            <person name="Sasikala C."/>
            <person name="Venkata Ramana C."/>
        </authorList>
    </citation>
    <scope>NUCLEOTIDE SEQUENCE [LARGE SCALE GENOMIC DNA]</scope>
    <source>
        <strain evidence="19 20">JC645</strain>
    </source>
</reference>
<evidence type="ECO:0000259" key="15">
    <source>
        <dbReference type="PROSITE" id="PS50109"/>
    </source>
</evidence>
<comment type="caution">
    <text evidence="19">The sequence shown here is derived from an EMBL/GenBank/DDBJ whole genome shotgun (WGS) entry which is preliminary data.</text>
</comment>
<dbReference type="Gene3D" id="1.10.287.130">
    <property type="match status" value="1"/>
</dbReference>
<keyword evidence="10" id="KW-0472">Membrane</keyword>
<dbReference type="SMART" id="SM00448">
    <property type="entry name" value="REC"/>
    <property type="match status" value="1"/>
</dbReference>
<dbReference type="AlphaFoldDB" id="A0A5M6D0B9"/>
<sequence>MQRPRSVEACWGGFLADAGPVSLVWGHGGPAIHCRSAFSSPRLTFSPMPGGHRKDCERIAATNPSPRTLGRHRLLRVLFPPDPSTFCVTEHGMSAIPPDELGTLSDSRTDPSVPFRLLADSVEQLVWMTLPDGQLDYANRAWVEHTGLAAIRKDRGAWKDAIHPEDRPAFDAAWQRATEHNESWEMTLRLRHRDGGQDWFVVRMQPIADRAGRTVCWFGICAENRTAPEQENTINRVDPTAAPTGQHNEAIVSSQEQSGSVAAQEHHATEVETLRDLHSLSHRLKQSSDLKSVARETLETLIKMLGADMGSLQYYDSEAKGLRYLAHQGFDSATFDEQQVIRAGEHWLCSRALESYQRVIVEDFQQDLHAFAHRPTAERLGYRAAQSTPLIARSGKVVGMVTTCFREPRPLRKRELRLIDLAVQRIAYLMEWTTASDRLRDSEQRFHTLADNMSQLAWMADENGWIFWYNQRWYDYTGTTLEQMRGWGWKQVHHPEHVDAVVRKIRRCFQTGENWEDTFPLRGKDGLYRWFLSRAVPIRDEDGRVIRWFGTNTDVTELRRIERELRRAREAAEQANRAKSDFLANMSHEIRSPMTAILGYIDLLTITSDADREMVETIRRNSQFLLELINDILDLSKIEAGKLELDSVEFHPRTLVEDVVSLMQVRAAEHQLKLGARFDGPIPNRIQGDPVRIRQILINLVGNAIKFTDVGEVGIAVSFDGEESQLRFDVHDTGIGMRPDQLERLFQPFEQADSSITRQFGGSGLGLAISQRLAELLGARITVTSELGKGSQFSLIIPLGNGAVMELVSGPPADAPRQSDDLDAEVQAGRQPDQPADPLDRGRQSQWRSEVDPTLPLNARVLVVDDRRDIRFLVQHVLRNAGAETVLCEDGAQAVATVEQSLADGQPFDLVVMDMQMPIVDGITAVGILRDQGYDRPVIALTANAMNADREKCLQSGFTDYLSKPIDVRQLLAVLHRHVAADGDQR</sequence>
<dbReference type="PANTHER" id="PTHR43047">
    <property type="entry name" value="TWO-COMPONENT HISTIDINE PROTEIN KINASE"/>
    <property type="match status" value="1"/>
</dbReference>
<dbReference type="PRINTS" id="PR00344">
    <property type="entry name" value="BCTRLSENSOR"/>
</dbReference>
<dbReference type="SUPFAM" id="SSF55781">
    <property type="entry name" value="GAF domain-like"/>
    <property type="match status" value="1"/>
</dbReference>
<keyword evidence="8" id="KW-0067">ATP-binding</keyword>
<evidence type="ECO:0000256" key="3">
    <source>
        <dbReference type="ARBA" id="ARBA00012438"/>
    </source>
</evidence>
<evidence type="ECO:0000259" key="17">
    <source>
        <dbReference type="PROSITE" id="PS50112"/>
    </source>
</evidence>
<feature type="coiled-coil region" evidence="13">
    <location>
        <begin position="555"/>
        <end position="585"/>
    </location>
</feature>
<dbReference type="InterPro" id="IPR036097">
    <property type="entry name" value="HisK_dim/P_sf"/>
</dbReference>
<gene>
    <name evidence="19" type="ORF">FYK55_18575</name>
</gene>
<feature type="domain" description="Response regulatory" evidence="16">
    <location>
        <begin position="860"/>
        <end position="979"/>
    </location>
</feature>
<keyword evidence="13" id="KW-0175">Coiled coil</keyword>
<evidence type="ECO:0000313" key="20">
    <source>
        <dbReference type="Proteomes" id="UP000324479"/>
    </source>
</evidence>
<keyword evidence="7" id="KW-0418">Kinase</keyword>
<accession>A0A5M6D0B9</accession>
<evidence type="ECO:0000256" key="5">
    <source>
        <dbReference type="ARBA" id="ARBA00022679"/>
    </source>
</evidence>
<dbReference type="SMART" id="SM00065">
    <property type="entry name" value="GAF"/>
    <property type="match status" value="1"/>
</dbReference>
<dbReference type="Gene3D" id="3.30.450.20">
    <property type="entry name" value="PAS domain"/>
    <property type="match status" value="2"/>
</dbReference>
<feature type="region of interest" description="Disordered" evidence="14">
    <location>
        <begin position="808"/>
        <end position="850"/>
    </location>
</feature>
<evidence type="ECO:0000259" key="16">
    <source>
        <dbReference type="PROSITE" id="PS50110"/>
    </source>
</evidence>
<proteinExistence type="predicted"/>
<dbReference type="EMBL" id="VWOX01000011">
    <property type="protein sequence ID" value="KAA5540921.1"/>
    <property type="molecule type" value="Genomic_DNA"/>
</dbReference>
<dbReference type="GO" id="GO:0005524">
    <property type="term" value="F:ATP binding"/>
    <property type="evidence" value="ECO:0007669"/>
    <property type="project" value="UniProtKB-KW"/>
</dbReference>
<dbReference type="InterPro" id="IPR003594">
    <property type="entry name" value="HATPase_dom"/>
</dbReference>
<dbReference type="FunFam" id="3.30.450.20:FF:000099">
    <property type="entry name" value="Sensory box sensor histidine kinase"/>
    <property type="match status" value="2"/>
</dbReference>
<dbReference type="Pfam" id="PF00072">
    <property type="entry name" value="Response_reg"/>
    <property type="match status" value="1"/>
</dbReference>
<evidence type="ECO:0000256" key="1">
    <source>
        <dbReference type="ARBA" id="ARBA00000085"/>
    </source>
</evidence>
<dbReference type="CDD" id="cd16922">
    <property type="entry name" value="HATPase_EvgS-ArcB-TorS-like"/>
    <property type="match status" value="1"/>
</dbReference>
<feature type="domain" description="Histidine kinase" evidence="15">
    <location>
        <begin position="585"/>
        <end position="801"/>
    </location>
</feature>
<evidence type="ECO:0000256" key="8">
    <source>
        <dbReference type="ARBA" id="ARBA00022840"/>
    </source>
</evidence>
<comment type="subcellular location">
    <subcellularLocation>
        <location evidence="2">Membrane</location>
    </subcellularLocation>
</comment>
<dbReference type="InterPro" id="IPR000014">
    <property type="entry name" value="PAS"/>
</dbReference>
<dbReference type="Gene3D" id="3.30.565.10">
    <property type="entry name" value="Histidine kinase-like ATPase, C-terminal domain"/>
    <property type="match status" value="1"/>
</dbReference>
<feature type="region of interest" description="Disordered" evidence="14">
    <location>
        <begin position="241"/>
        <end position="267"/>
    </location>
</feature>
<dbReference type="FunFam" id="1.10.287.130:FF:000038">
    <property type="entry name" value="Sensory transduction histidine kinase"/>
    <property type="match status" value="1"/>
</dbReference>
<dbReference type="SUPFAM" id="SSF55874">
    <property type="entry name" value="ATPase domain of HSP90 chaperone/DNA topoisomerase II/histidine kinase"/>
    <property type="match status" value="1"/>
</dbReference>
<dbReference type="Gene3D" id="3.40.50.2300">
    <property type="match status" value="1"/>
</dbReference>
<dbReference type="SUPFAM" id="SSF55785">
    <property type="entry name" value="PYP-like sensor domain (PAS domain)"/>
    <property type="match status" value="2"/>
</dbReference>
<keyword evidence="5" id="KW-0808">Transferase</keyword>
<dbReference type="PROSITE" id="PS50113">
    <property type="entry name" value="PAC"/>
    <property type="match status" value="1"/>
</dbReference>
<feature type="modified residue" description="4-aspartylphosphate" evidence="12">
    <location>
        <position position="914"/>
    </location>
</feature>
<evidence type="ECO:0000256" key="9">
    <source>
        <dbReference type="ARBA" id="ARBA00023012"/>
    </source>
</evidence>
<dbReference type="Proteomes" id="UP000324479">
    <property type="component" value="Unassembled WGS sequence"/>
</dbReference>
<dbReference type="PROSITE" id="PS50110">
    <property type="entry name" value="RESPONSE_REGULATORY"/>
    <property type="match status" value="1"/>
</dbReference>
<feature type="domain" description="PAC" evidence="18">
    <location>
        <begin position="513"/>
        <end position="567"/>
    </location>
</feature>